<proteinExistence type="predicted"/>
<dbReference type="EMBL" id="SNRY01007151">
    <property type="protein sequence ID" value="KAA6310997.1"/>
    <property type="molecule type" value="Genomic_DNA"/>
</dbReference>
<feature type="domain" description="Major facilitator superfamily (MFS) profile" evidence="2">
    <location>
        <begin position="1"/>
        <end position="85"/>
    </location>
</feature>
<evidence type="ECO:0000256" key="1">
    <source>
        <dbReference type="SAM" id="Phobius"/>
    </source>
</evidence>
<evidence type="ECO:0000259" key="2">
    <source>
        <dbReference type="PROSITE" id="PS50850"/>
    </source>
</evidence>
<comment type="caution">
    <text evidence="3">The sequence shown here is derived from an EMBL/GenBank/DDBJ whole genome shotgun (WGS) entry which is preliminary data.</text>
</comment>
<feature type="non-terminal residue" evidence="3">
    <location>
        <position position="1"/>
    </location>
</feature>
<dbReference type="InterPro" id="IPR036259">
    <property type="entry name" value="MFS_trans_sf"/>
</dbReference>
<dbReference type="Gene3D" id="1.20.1250.20">
    <property type="entry name" value="MFS general substrate transporter like domains"/>
    <property type="match status" value="1"/>
</dbReference>
<keyword evidence="1" id="KW-1133">Transmembrane helix</keyword>
<dbReference type="InterPro" id="IPR020846">
    <property type="entry name" value="MFS_dom"/>
</dbReference>
<dbReference type="PANTHER" id="PTHR23531:SF1">
    <property type="entry name" value="QUINOLENE RESISTANCE PROTEIN NORA"/>
    <property type="match status" value="1"/>
</dbReference>
<keyword evidence="1" id="KW-0812">Transmembrane</keyword>
<accession>A0A5J4PN76</accession>
<feature type="transmembrane region" description="Helical" evidence="1">
    <location>
        <begin position="55"/>
        <end position="74"/>
    </location>
</feature>
<organism evidence="3">
    <name type="scientific">termite gut metagenome</name>
    <dbReference type="NCBI Taxonomy" id="433724"/>
    <lineage>
        <taxon>unclassified sequences</taxon>
        <taxon>metagenomes</taxon>
        <taxon>organismal metagenomes</taxon>
    </lineage>
</organism>
<dbReference type="PROSITE" id="PS50850">
    <property type="entry name" value="MFS"/>
    <property type="match status" value="1"/>
</dbReference>
<dbReference type="InterPro" id="IPR011701">
    <property type="entry name" value="MFS"/>
</dbReference>
<sequence>IGFGTIFPAFNFLFISLAPNNKRGTATSTYLTAWDIGIGLGLVIGGSVAQHVSFGMAYFTGACLIIVSVLFFYLKVSPHYHKNKL</sequence>
<dbReference type="AlphaFoldDB" id="A0A5J4PN76"/>
<dbReference type="PANTHER" id="PTHR23531">
    <property type="entry name" value="QUINOLENE RESISTANCE PROTEIN NORA"/>
    <property type="match status" value="1"/>
</dbReference>
<reference evidence="3" key="1">
    <citation type="submission" date="2019-03" db="EMBL/GenBank/DDBJ databases">
        <title>Single cell metagenomics reveals metabolic interactions within the superorganism composed of flagellate Streblomastix strix and complex community of Bacteroidetes bacteria on its surface.</title>
        <authorList>
            <person name="Treitli S.C."/>
            <person name="Kolisko M."/>
            <person name="Husnik F."/>
            <person name="Keeling P."/>
            <person name="Hampl V."/>
        </authorList>
    </citation>
    <scope>NUCLEOTIDE SEQUENCE</scope>
    <source>
        <strain evidence="3">STM</strain>
    </source>
</reference>
<evidence type="ECO:0000313" key="3">
    <source>
        <dbReference type="EMBL" id="KAA6310997.1"/>
    </source>
</evidence>
<protein>
    <submittedName>
        <fullName evidence="3">Tetracycline resistance protein class B</fullName>
    </submittedName>
</protein>
<dbReference type="Pfam" id="PF07690">
    <property type="entry name" value="MFS_1"/>
    <property type="match status" value="1"/>
</dbReference>
<name>A0A5J4PN76_9ZZZZ</name>
<keyword evidence="1" id="KW-0472">Membrane</keyword>
<dbReference type="InterPro" id="IPR052714">
    <property type="entry name" value="MFS_Exporter"/>
</dbReference>
<dbReference type="SUPFAM" id="SSF103473">
    <property type="entry name" value="MFS general substrate transporter"/>
    <property type="match status" value="1"/>
</dbReference>
<gene>
    <name evidence="3" type="ORF">EZS27_037796</name>
</gene>
<feature type="transmembrane region" description="Helical" evidence="1">
    <location>
        <begin position="30"/>
        <end position="49"/>
    </location>
</feature>
<dbReference type="GO" id="GO:0022857">
    <property type="term" value="F:transmembrane transporter activity"/>
    <property type="evidence" value="ECO:0007669"/>
    <property type="project" value="InterPro"/>
</dbReference>